<sequence length="264" mass="28575">MADDASSKEEQARRAQALAEKCFLAGNVHGARQWMQSAARLGPGLPGAARVAAAYDVHAAAAPPPVLVRSAGPAAARHPRRRQAAAPKALPPRAPRQEPLRRRRRCLQARPGRLGSALRQAHARRGGGQPTRTTAHTSAATAPPSWPPPQYRQQASPPRPGPQVVKRHQRAPATVSRAGAPTMSSYAYAHQASRQHRPPEKGSPQPPTGRRPTSPARDKCPACGAWTINGKMSFGAFRCGICHWSPMDDRPPDDDDDFFEDDYY</sequence>
<comment type="caution">
    <text evidence="2">The sequence shown here is derived from an EMBL/GenBank/DDBJ whole genome shotgun (WGS) entry which is preliminary data.</text>
</comment>
<dbReference type="AlphaFoldDB" id="A0A8T0QWE8"/>
<name>A0A8T0QWE8_PANVG</name>
<evidence type="ECO:0000313" key="2">
    <source>
        <dbReference type="EMBL" id="KAG2577318.1"/>
    </source>
</evidence>
<keyword evidence="3" id="KW-1185">Reference proteome</keyword>
<proteinExistence type="predicted"/>
<organism evidence="2 3">
    <name type="scientific">Panicum virgatum</name>
    <name type="common">Blackwell switchgrass</name>
    <dbReference type="NCBI Taxonomy" id="38727"/>
    <lineage>
        <taxon>Eukaryota</taxon>
        <taxon>Viridiplantae</taxon>
        <taxon>Streptophyta</taxon>
        <taxon>Embryophyta</taxon>
        <taxon>Tracheophyta</taxon>
        <taxon>Spermatophyta</taxon>
        <taxon>Magnoliopsida</taxon>
        <taxon>Liliopsida</taxon>
        <taxon>Poales</taxon>
        <taxon>Poaceae</taxon>
        <taxon>PACMAD clade</taxon>
        <taxon>Panicoideae</taxon>
        <taxon>Panicodae</taxon>
        <taxon>Paniceae</taxon>
        <taxon>Panicinae</taxon>
        <taxon>Panicum</taxon>
        <taxon>Panicum sect. Hiantes</taxon>
    </lineage>
</organism>
<dbReference type="EMBL" id="CM029048">
    <property type="protein sequence ID" value="KAG2577318.1"/>
    <property type="molecule type" value="Genomic_DNA"/>
</dbReference>
<feature type="region of interest" description="Disordered" evidence="1">
    <location>
        <begin position="61"/>
        <end position="219"/>
    </location>
</feature>
<protein>
    <submittedName>
        <fullName evidence="2">Uncharacterized protein</fullName>
    </submittedName>
</protein>
<evidence type="ECO:0000313" key="3">
    <source>
        <dbReference type="Proteomes" id="UP000823388"/>
    </source>
</evidence>
<feature type="compositionally biased region" description="Low complexity" evidence="1">
    <location>
        <begin position="130"/>
        <end position="143"/>
    </location>
</feature>
<accession>A0A8T0QWE8</accession>
<gene>
    <name evidence="2" type="ORF">PVAP13_6NG091209</name>
</gene>
<feature type="compositionally biased region" description="Low complexity" evidence="1">
    <location>
        <begin position="61"/>
        <end position="76"/>
    </location>
</feature>
<evidence type="ECO:0000256" key="1">
    <source>
        <dbReference type="SAM" id="MobiDB-lite"/>
    </source>
</evidence>
<reference evidence="2" key="1">
    <citation type="submission" date="2020-05" db="EMBL/GenBank/DDBJ databases">
        <title>WGS assembly of Panicum virgatum.</title>
        <authorList>
            <person name="Lovell J.T."/>
            <person name="Jenkins J."/>
            <person name="Shu S."/>
            <person name="Juenger T.E."/>
            <person name="Schmutz J."/>
        </authorList>
    </citation>
    <scope>NUCLEOTIDE SEQUENCE</scope>
    <source>
        <strain evidence="2">AP13</strain>
    </source>
</reference>
<dbReference type="Proteomes" id="UP000823388">
    <property type="component" value="Chromosome 6N"/>
</dbReference>